<name>F4G3A0_METCR</name>
<evidence type="ECO:0000313" key="2">
    <source>
        <dbReference type="Proteomes" id="UP000007812"/>
    </source>
</evidence>
<sequence length="242" mass="27011">MNLSLALAEIGKKVILLDRDSIGFSSKLSGIEKPGLLSSVVDGIDFKAMSVLRYKKGLIKVIKLTGDGPRFKDDLSALKESDELQRKFVSTYRSIITSSPHDYFIIDNPSLITNNNELAKLEVNLYAELFPSVEPKRIYITTNSIRAVEDTVNYMVRAERSFSIGSALGFCINMVPPGYQDEAKEIVEDVVSKYNLKLGVVIEFNEEIYQYSDELIKMPILSQVRRLASTLDKGSGEGKITI</sequence>
<dbReference type="SUPFAM" id="SSF52540">
    <property type="entry name" value="P-loop containing nucleoside triphosphate hydrolases"/>
    <property type="match status" value="1"/>
</dbReference>
<dbReference type="EMBL" id="CP002656">
    <property type="protein sequence ID" value="AEB95298.1"/>
    <property type="molecule type" value="Genomic_DNA"/>
</dbReference>
<dbReference type="HOGENOM" id="CLU_090891_1_0_2"/>
<reference evidence="1 2" key="1">
    <citation type="journal article" date="2011" name="J. Bacteriol.">
        <title>Complete genome sequence of Metallosphaera cuprina, a metal sulfide-oxidizing archaeon from a hot spring.</title>
        <authorList>
            <person name="Liu L.J."/>
            <person name="You X.Y."/>
            <person name="Zheng H."/>
            <person name="Wang S."/>
            <person name="Jiang C.Y."/>
            <person name="Liu S.J."/>
        </authorList>
    </citation>
    <scope>NUCLEOTIDE SEQUENCE [LARGE SCALE GENOMIC DNA]</scope>
    <source>
        <strain evidence="1 2">Ar-4</strain>
    </source>
</reference>
<dbReference type="KEGG" id="mcn:Mcup_1193"/>
<dbReference type="Gene3D" id="3.40.50.300">
    <property type="entry name" value="P-loop containing nucleotide triphosphate hydrolases"/>
    <property type="match status" value="1"/>
</dbReference>
<protein>
    <recommendedName>
        <fullName evidence="3">CobQ/CobB/MinD/ParA nucleotide binding domain-containing protein</fullName>
    </recommendedName>
</protein>
<evidence type="ECO:0008006" key="3">
    <source>
        <dbReference type="Google" id="ProtNLM"/>
    </source>
</evidence>
<organism evidence="1 2">
    <name type="scientific">Metallosphaera cuprina (strain Ar-4)</name>
    <dbReference type="NCBI Taxonomy" id="1006006"/>
    <lineage>
        <taxon>Archaea</taxon>
        <taxon>Thermoproteota</taxon>
        <taxon>Thermoprotei</taxon>
        <taxon>Sulfolobales</taxon>
        <taxon>Sulfolobaceae</taxon>
        <taxon>Metallosphaera</taxon>
    </lineage>
</organism>
<evidence type="ECO:0000313" key="1">
    <source>
        <dbReference type="EMBL" id="AEB95298.1"/>
    </source>
</evidence>
<gene>
    <name evidence="1" type="ordered locus">Mcup_1193</name>
</gene>
<dbReference type="InterPro" id="IPR027417">
    <property type="entry name" value="P-loop_NTPase"/>
</dbReference>
<accession>F4G3A0</accession>
<dbReference type="eggNOG" id="arCOG07293">
    <property type="taxonomic scope" value="Archaea"/>
</dbReference>
<dbReference type="STRING" id="1006006.Mcup_1193"/>
<keyword evidence="2" id="KW-1185">Reference proteome</keyword>
<dbReference type="Proteomes" id="UP000007812">
    <property type="component" value="Chromosome"/>
</dbReference>
<dbReference type="PATRIC" id="fig|1006006.8.peg.1189"/>
<proteinExistence type="predicted"/>
<dbReference type="AlphaFoldDB" id="F4G3A0"/>